<keyword evidence="8" id="KW-1185">Reference proteome</keyword>
<proteinExistence type="inferred from homology"/>
<accession>A0AAD5UX47</accession>
<comment type="caution">
    <text evidence="5">Lacks conserved residue(s) required for the propagation of feature annotation.</text>
</comment>
<comment type="pathway">
    <text evidence="5">Metabolic intermediate biosynthesis; acetyl-CoA biosynthesis; acetyl-CoA from acetate: step 1/2.</text>
</comment>
<reference evidence="7" key="1">
    <citation type="submission" date="2022-07" db="EMBL/GenBank/DDBJ databases">
        <title>Genome Sequence of Physisporinus lineatus.</title>
        <authorList>
            <person name="Buettner E."/>
        </authorList>
    </citation>
    <scope>NUCLEOTIDE SEQUENCE</scope>
    <source>
        <strain evidence="7">VT162</strain>
    </source>
</reference>
<dbReference type="InterPro" id="IPR000890">
    <property type="entry name" value="Aliphatic_acid_kin_short-chain"/>
</dbReference>
<feature type="active site" description="Proton donor/acceptor" evidence="5">
    <location>
        <position position="214"/>
    </location>
</feature>
<comment type="similarity">
    <text evidence="5">Belongs to the acetokinase family.</text>
</comment>
<evidence type="ECO:0000256" key="4">
    <source>
        <dbReference type="ARBA" id="ARBA00022840"/>
    </source>
</evidence>
<comment type="caution">
    <text evidence="7">The sequence shown here is derived from an EMBL/GenBank/DDBJ whole genome shotgun (WGS) entry which is preliminary data.</text>
</comment>
<dbReference type="SUPFAM" id="SSF53067">
    <property type="entry name" value="Actin-like ATPase domain"/>
    <property type="match status" value="2"/>
</dbReference>
<feature type="region of interest" description="Disordered" evidence="6">
    <location>
        <begin position="1"/>
        <end position="42"/>
    </location>
</feature>
<dbReference type="EMBL" id="JANAWD010000511">
    <property type="protein sequence ID" value="KAJ3478441.1"/>
    <property type="molecule type" value="Genomic_DNA"/>
</dbReference>
<evidence type="ECO:0000313" key="7">
    <source>
        <dbReference type="EMBL" id="KAJ3478441.1"/>
    </source>
</evidence>
<keyword evidence="5" id="KW-0479">Metal-binding</keyword>
<keyword evidence="3 5" id="KW-0418">Kinase</keyword>
<dbReference type="EC" id="2.7.2.1" evidence="5"/>
<feature type="site" description="Transition state stabilizer" evidence="5">
    <location>
        <position position="307"/>
    </location>
</feature>
<dbReference type="GO" id="GO:0006085">
    <property type="term" value="P:acetyl-CoA biosynthetic process"/>
    <property type="evidence" value="ECO:0007669"/>
    <property type="project" value="UniProtKB-UniRule"/>
</dbReference>
<dbReference type="AlphaFoldDB" id="A0AAD5UX47"/>
<feature type="binding site" evidence="5">
    <location>
        <position position="480"/>
    </location>
    <ligand>
        <name>Mg(2+)</name>
        <dbReference type="ChEBI" id="CHEBI:18420"/>
    </ligand>
</feature>
<protein>
    <recommendedName>
        <fullName evidence="5">Probable acetate kinase</fullName>
        <ecNumber evidence="5">2.7.2.1</ecNumber>
    </recommendedName>
    <alternativeName>
        <fullName evidence="5">Acetokinase</fullName>
    </alternativeName>
</protein>
<evidence type="ECO:0000256" key="6">
    <source>
        <dbReference type="SAM" id="MobiDB-lite"/>
    </source>
</evidence>
<evidence type="ECO:0000256" key="3">
    <source>
        <dbReference type="ARBA" id="ARBA00022777"/>
    </source>
</evidence>
<dbReference type="GO" id="GO:0008776">
    <property type="term" value="F:acetate kinase activity"/>
    <property type="evidence" value="ECO:0007669"/>
    <property type="project" value="UniProtKB-UniRule"/>
</dbReference>
<dbReference type="InterPro" id="IPR023865">
    <property type="entry name" value="Aliphatic_acid_kinase_CS"/>
</dbReference>
<dbReference type="GO" id="GO:0006083">
    <property type="term" value="P:acetate metabolic process"/>
    <property type="evidence" value="ECO:0007669"/>
    <property type="project" value="TreeGrafter"/>
</dbReference>
<dbReference type="Pfam" id="PF00871">
    <property type="entry name" value="Acetate_kinase"/>
    <property type="match status" value="1"/>
</dbReference>
<keyword evidence="5" id="KW-0460">Magnesium</keyword>
<feature type="binding site" evidence="5">
    <location>
        <position position="54"/>
    </location>
    <ligand>
        <name>ATP</name>
        <dbReference type="ChEBI" id="CHEBI:30616"/>
    </ligand>
</feature>
<keyword evidence="2 5" id="KW-0547">Nucleotide-binding</keyword>
<dbReference type="PROSITE" id="PS01076">
    <property type="entry name" value="ACETATE_KINASE_2"/>
    <property type="match status" value="1"/>
</dbReference>
<evidence type="ECO:0000256" key="5">
    <source>
        <dbReference type="HAMAP-Rule" id="MF_03131"/>
    </source>
</evidence>
<dbReference type="InterPro" id="IPR043129">
    <property type="entry name" value="ATPase_NBD"/>
</dbReference>
<name>A0AAD5UX47_9APHY</name>
<feature type="binding site" evidence="5">
    <location>
        <position position="47"/>
    </location>
    <ligand>
        <name>Mg(2+)</name>
        <dbReference type="ChEBI" id="CHEBI:18420"/>
    </ligand>
</feature>
<dbReference type="Proteomes" id="UP001212997">
    <property type="component" value="Unassembled WGS sequence"/>
</dbReference>
<evidence type="ECO:0000256" key="2">
    <source>
        <dbReference type="ARBA" id="ARBA00022741"/>
    </source>
</evidence>
<dbReference type="PROSITE" id="PS01075">
    <property type="entry name" value="ACETATE_KINASE_1"/>
    <property type="match status" value="1"/>
</dbReference>
<dbReference type="PANTHER" id="PTHR21060">
    <property type="entry name" value="ACETATE KINASE"/>
    <property type="match status" value="1"/>
</dbReference>
<dbReference type="PANTHER" id="PTHR21060:SF15">
    <property type="entry name" value="ACETATE KINASE-RELATED"/>
    <property type="match status" value="1"/>
</dbReference>
<gene>
    <name evidence="7" type="ORF">NLI96_g9758</name>
</gene>
<feature type="binding site" evidence="5">
    <location>
        <begin position="274"/>
        <end position="278"/>
    </location>
    <ligand>
        <name>ATP</name>
        <dbReference type="ChEBI" id="CHEBI:30616"/>
    </ligand>
</feature>
<evidence type="ECO:0000256" key="1">
    <source>
        <dbReference type="ARBA" id="ARBA00022679"/>
    </source>
</evidence>
<comment type="cofactor">
    <cofactor evidence="5">
        <name>Mg(2+)</name>
        <dbReference type="ChEBI" id="CHEBI:18420"/>
    </cofactor>
</comment>
<keyword evidence="4 5" id="KW-0067">ATP-binding</keyword>
<keyword evidence="1 5" id="KW-0808">Transferase</keyword>
<dbReference type="GO" id="GO:0000287">
    <property type="term" value="F:magnesium ion binding"/>
    <property type="evidence" value="ECO:0007669"/>
    <property type="project" value="UniProtKB-UniRule"/>
</dbReference>
<feature type="binding site" evidence="5">
    <location>
        <position position="158"/>
    </location>
    <ligand>
        <name>substrate</name>
    </ligand>
</feature>
<dbReference type="InterPro" id="IPR004372">
    <property type="entry name" value="Ac/propionate_kinase"/>
</dbReference>
<dbReference type="Gene3D" id="3.30.420.40">
    <property type="match status" value="2"/>
</dbReference>
<organism evidence="7 8">
    <name type="scientific">Meripilus lineatus</name>
    <dbReference type="NCBI Taxonomy" id="2056292"/>
    <lineage>
        <taxon>Eukaryota</taxon>
        <taxon>Fungi</taxon>
        <taxon>Dikarya</taxon>
        <taxon>Basidiomycota</taxon>
        <taxon>Agaricomycotina</taxon>
        <taxon>Agaricomycetes</taxon>
        <taxon>Polyporales</taxon>
        <taxon>Meripilaceae</taxon>
        <taxon>Meripilus</taxon>
    </lineage>
</organism>
<dbReference type="HAMAP" id="MF_00020">
    <property type="entry name" value="Acetate_kinase"/>
    <property type="match status" value="1"/>
</dbReference>
<sequence length="500" mass="55104">MTKSKEQRSPRLSPRQSPKLPKSQPKEKINWPDDPPAPKDGLILSVNAGSSSLKISLYQLVRSRPSSPSQGAQALNTEPVELMLVSNITSISSPPASFSFSISPSSSQFTPSLHESTLVKKQPIEAIKDHATAFSHFLRHLKEAAGIDKEQIVHVCHRVVHGGDYFQPVIINEESYHHIEKLSDLAPLHNGAALSVMKACIGSLPTANSIAYFDTSFHRTIPPHIASCAIDQTIAKKRGLKKYGFHGLSYAFIVREVARHLQKEPAATNLIILHLGSGASACCVQSGKSLDTSMGLTPLNGLPGATRSGAIDPSLIFHYTNKAGRISHDRSQAVEVHVTLAEEILNKRSGWKSLTGTTEFGDIVMHMKEVEERRSRGEEIPEDEEKWKLAFELFRDRILNYVGSYYLKLQGKVDALVFSGGIGERSIELREGVVNRMKCLGFEMDQGRNGNVDEVSGVVIQVGDGDADGRKKVLVCRTDEQLEMARECALDKEFWVEDSF</sequence>
<evidence type="ECO:0000313" key="8">
    <source>
        <dbReference type="Proteomes" id="UP001212997"/>
    </source>
</evidence>
<feature type="site" description="Transition state stabilizer" evidence="5">
    <location>
        <position position="246"/>
    </location>
</feature>
<dbReference type="GO" id="GO:0005524">
    <property type="term" value="F:ATP binding"/>
    <property type="evidence" value="ECO:0007669"/>
    <property type="project" value="UniProtKB-KW"/>
</dbReference>
<comment type="catalytic activity">
    <reaction evidence="5">
        <text>acetate + ATP = acetyl phosphate + ADP</text>
        <dbReference type="Rhea" id="RHEA:11352"/>
        <dbReference type="ChEBI" id="CHEBI:22191"/>
        <dbReference type="ChEBI" id="CHEBI:30089"/>
        <dbReference type="ChEBI" id="CHEBI:30616"/>
        <dbReference type="ChEBI" id="CHEBI:456216"/>
        <dbReference type="EC" id="2.7.2.1"/>
    </reaction>
</comment>